<evidence type="ECO:0000313" key="1">
    <source>
        <dbReference type="EMBL" id="AIZ01739.1"/>
    </source>
</evidence>
<gene>
    <name evidence="1" type="ORF">ArV1_051</name>
</gene>
<accession>A0A0A7HET0</accession>
<sequence>MSSLTDPKGIKATARAIYEGGREHPLADLARLIDGAISDANFRGLGQFDVARWVAYVITEDQKARIAEADKTAPHGQFVPNPPGGLLDSAKPLPRVNSWENKPAPKNTAETPVIELEHLNSGMLQELLNPHPGKAARWIIDHLEPGAFDDLKAMAVPVGAPNPDPEYPKVPDAGEYPKVEWNDSRPVKVSYRQGPGLWDFLKDVPTIPDTPNPLEGFTKGWVAFGEKNPLPPLPDFPKLDLSGIPAMPVDIKESLERASEQLRESMERAAKAVRKGIDDARAAEARRILAEQPHEHIYGRGSNGLCRICGAESNSRRARAKRRAIHNEKAKAAAKYPQHAFGEEVDVLSHLMKARVHAPANHEGMVTVVWPDGRGMTLEHVTTLSAPASRLHEALKAKGDGHE</sequence>
<organism evidence="1 2">
    <name type="scientific">Arthrobacter phage vB_ArtM-ArV1</name>
    <dbReference type="NCBI Taxonomy" id="1566993"/>
    <lineage>
        <taxon>Viruses</taxon>
        <taxon>Duplodnaviria</taxon>
        <taxon>Heunggongvirae</taxon>
        <taxon>Uroviricota</taxon>
        <taxon>Caudoviricetes</taxon>
        <taxon>Klausavirus</taxon>
        <taxon>Klausavirus ArV1</taxon>
    </lineage>
</organism>
<protein>
    <submittedName>
        <fullName evidence="1">Uncharacterized protein</fullName>
    </submittedName>
</protein>
<dbReference type="RefSeq" id="YP_009126085.1">
    <property type="nucleotide sequence ID" value="NC_026606.1"/>
</dbReference>
<dbReference type="KEGG" id="vg:23680892"/>
<dbReference type="GeneID" id="23680892"/>
<evidence type="ECO:0000313" key="2">
    <source>
        <dbReference type="Proteomes" id="UP000031071"/>
    </source>
</evidence>
<keyword evidence="2" id="KW-1185">Reference proteome</keyword>
<dbReference type="Proteomes" id="UP000031071">
    <property type="component" value="Segment"/>
</dbReference>
<name>A0A0A7HET0_9CAUD</name>
<dbReference type="EMBL" id="KM879463">
    <property type="protein sequence ID" value="AIZ01739.1"/>
    <property type="molecule type" value="Genomic_DNA"/>
</dbReference>
<reference evidence="1 2" key="1">
    <citation type="submission" date="2014-10" db="EMBL/GenBank/DDBJ databases">
        <title>Genome of vB_ArtM-ArV1 - first myovirus infecting Arthrobacter sp.</title>
        <authorList>
            <person name="Simoliunas E."/>
            <person name="Kaliniene L."/>
            <person name="Stasilo M."/>
            <person name="Meskys R."/>
        </authorList>
    </citation>
    <scope>NUCLEOTIDE SEQUENCE [LARGE SCALE GENOMIC DNA]</scope>
</reference>
<proteinExistence type="predicted"/>
<dbReference type="OrthoDB" id="13667at10239"/>